<keyword evidence="4 12" id="KW-0813">Transport</keyword>
<feature type="domain" description="MotA/TolQ/ExbB proton channel" evidence="14">
    <location>
        <begin position="124"/>
        <end position="221"/>
    </location>
</feature>
<evidence type="ECO:0000256" key="13">
    <source>
        <dbReference type="SAM" id="Phobius"/>
    </source>
</evidence>
<comment type="subcellular location">
    <subcellularLocation>
        <location evidence="1">Cell inner membrane</location>
        <topology evidence="1">Multi-pass membrane protein</topology>
    </subcellularLocation>
    <subcellularLocation>
        <location evidence="12">Membrane</location>
        <topology evidence="12">Multi-pass membrane protein</topology>
    </subcellularLocation>
</comment>
<dbReference type="InterPro" id="IPR014164">
    <property type="entry name" value="TonB_ExbB_1"/>
</dbReference>
<evidence type="ECO:0000256" key="3">
    <source>
        <dbReference type="ARBA" id="ARBA00022093"/>
    </source>
</evidence>
<feature type="transmembrane region" description="Helical" evidence="13">
    <location>
        <begin position="149"/>
        <end position="172"/>
    </location>
</feature>
<proteinExistence type="inferred from homology"/>
<comment type="similarity">
    <text evidence="12">Belongs to the exbB/tolQ family.</text>
</comment>
<evidence type="ECO:0000256" key="6">
    <source>
        <dbReference type="ARBA" id="ARBA00022519"/>
    </source>
</evidence>
<evidence type="ECO:0000256" key="4">
    <source>
        <dbReference type="ARBA" id="ARBA00022448"/>
    </source>
</evidence>
<evidence type="ECO:0000256" key="10">
    <source>
        <dbReference type="ARBA" id="ARBA00023136"/>
    </source>
</evidence>
<evidence type="ECO:0000256" key="8">
    <source>
        <dbReference type="ARBA" id="ARBA00022927"/>
    </source>
</evidence>
<dbReference type="NCBIfam" id="TIGR02797">
    <property type="entry name" value="exbB"/>
    <property type="match status" value="1"/>
</dbReference>
<organism evidence="15 16">
    <name type="scientific">Rhodobacter flavimaris</name>
    <dbReference type="NCBI Taxonomy" id="2907145"/>
    <lineage>
        <taxon>Bacteria</taxon>
        <taxon>Pseudomonadati</taxon>
        <taxon>Pseudomonadota</taxon>
        <taxon>Alphaproteobacteria</taxon>
        <taxon>Rhodobacterales</taxon>
        <taxon>Rhodobacter group</taxon>
        <taxon>Rhodobacter</taxon>
    </lineage>
</organism>
<gene>
    <name evidence="15" type="primary">exbB</name>
    <name evidence="15" type="ORF">LZA78_08635</name>
</gene>
<comment type="caution">
    <text evidence="15">The sequence shown here is derived from an EMBL/GenBank/DDBJ whole genome shotgun (WGS) entry which is preliminary data.</text>
</comment>
<reference evidence="15 16" key="1">
    <citation type="submission" date="2021-12" db="EMBL/GenBank/DDBJ databases">
        <title>Sinirhodobacter sp. WL0062 is a bacterium isolated from seawater.</title>
        <authorList>
            <person name="Wang L."/>
            <person name="He W."/>
            <person name="Zhang D.-F."/>
        </authorList>
    </citation>
    <scope>NUCLEOTIDE SEQUENCE [LARGE SCALE GENOMIC DNA]</scope>
    <source>
        <strain evidence="15 16">WL0062</strain>
    </source>
</reference>
<evidence type="ECO:0000259" key="14">
    <source>
        <dbReference type="Pfam" id="PF01618"/>
    </source>
</evidence>
<keyword evidence="6" id="KW-0997">Cell inner membrane</keyword>
<evidence type="ECO:0000256" key="1">
    <source>
        <dbReference type="ARBA" id="ARBA00004429"/>
    </source>
</evidence>
<evidence type="ECO:0000256" key="7">
    <source>
        <dbReference type="ARBA" id="ARBA00022692"/>
    </source>
</evidence>
<evidence type="ECO:0000313" key="15">
    <source>
        <dbReference type="EMBL" id="MCE5973543.1"/>
    </source>
</evidence>
<keyword evidence="10 13" id="KW-0472">Membrane</keyword>
<keyword evidence="9 13" id="KW-1133">Transmembrane helix</keyword>
<protein>
    <recommendedName>
        <fullName evidence="3">Biopolymer transport protein ExbB</fullName>
    </recommendedName>
</protein>
<keyword evidence="5" id="KW-1003">Cell membrane</keyword>
<dbReference type="PANTHER" id="PTHR30625">
    <property type="entry name" value="PROTEIN TOLQ"/>
    <property type="match status" value="1"/>
</dbReference>
<dbReference type="PANTHER" id="PTHR30625:SF16">
    <property type="entry name" value="BIOPOLYMER TRANSPORT PROTEIN EXBB"/>
    <property type="match status" value="1"/>
</dbReference>
<comment type="subunit">
    <text evidence="2">The accessory proteins ExbB and ExbD seem to form a complex with TonB.</text>
</comment>
<feature type="transmembrane region" description="Helical" evidence="13">
    <location>
        <begin position="192"/>
        <end position="215"/>
    </location>
</feature>
<dbReference type="Pfam" id="PF01618">
    <property type="entry name" value="MotA_ExbB"/>
    <property type="match status" value="1"/>
</dbReference>
<dbReference type="EMBL" id="JAJUOS010000005">
    <property type="protein sequence ID" value="MCE5973543.1"/>
    <property type="molecule type" value="Genomic_DNA"/>
</dbReference>
<evidence type="ECO:0000313" key="16">
    <source>
        <dbReference type="Proteomes" id="UP001521181"/>
    </source>
</evidence>
<keyword evidence="7 13" id="KW-0812">Transmembrane</keyword>
<evidence type="ECO:0000256" key="12">
    <source>
        <dbReference type="RuleBase" id="RU004057"/>
    </source>
</evidence>
<dbReference type="InterPro" id="IPR002898">
    <property type="entry name" value="MotA_ExbB_proton_chnl"/>
</dbReference>
<dbReference type="Proteomes" id="UP001521181">
    <property type="component" value="Unassembled WGS sequence"/>
</dbReference>
<accession>A0ABS8YV17</accession>
<evidence type="ECO:0000256" key="5">
    <source>
        <dbReference type="ARBA" id="ARBA00022475"/>
    </source>
</evidence>
<dbReference type="InterPro" id="IPR050790">
    <property type="entry name" value="ExbB/TolQ_transport"/>
</dbReference>
<evidence type="ECO:0000256" key="2">
    <source>
        <dbReference type="ARBA" id="ARBA00011471"/>
    </source>
</evidence>
<evidence type="ECO:0000256" key="11">
    <source>
        <dbReference type="ARBA" id="ARBA00024816"/>
    </source>
</evidence>
<comment type="function">
    <text evidence="11">Involved in the TonB-dependent energy-dependent transport of various receptor-bound substrates. Protects ExbD from proteolytic degradation and functionally stabilizes TonB.</text>
</comment>
<feature type="transmembrane region" description="Helical" evidence="13">
    <location>
        <begin position="47"/>
        <end position="72"/>
    </location>
</feature>
<name>A0ABS8YV17_9RHOB</name>
<sequence length="274" mass="28517">MTVSSASNATLIGWVDAAGLVELAEALRAAAETEALTPLAMFMDADWVVKSVMLGLLLASVLAWAIWGGKLLQVLLASRRLRRDYASVLRHGKLGAEVARTGAVGRMQQAAMNERTASTGLGTAGIKERTAIDLVRIEAGAARAMQSGVTVIGSIGSTAPFVGLFGTVWGIMNAFVGIAESGTTNLSVVAPGIAEALLATAIGLVAAIPAVLLYNHLTRVVAGYRIALADAAALVERTLSRDLDRDGIDAPEQNDIVALRLPPEADLPRLQVAE</sequence>
<evidence type="ECO:0000256" key="9">
    <source>
        <dbReference type="ARBA" id="ARBA00022989"/>
    </source>
</evidence>
<keyword evidence="16" id="KW-1185">Reference proteome</keyword>
<dbReference type="RefSeq" id="WP_233676527.1">
    <property type="nucleotide sequence ID" value="NZ_JAJUOS010000005.1"/>
</dbReference>
<keyword evidence="8 12" id="KW-0653">Protein transport</keyword>